<organism evidence="2 3">
    <name type="scientific">Novosphingobium anseongense</name>
    <dbReference type="NCBI Taxonomy" id="3133436"/>
    <lineage>
        <taxon>Bacteria</taxon>
        <taxon>Pseudomonadati</taxon>
        <taxon>Pseudomonadota</taxon>
        <taxon>Alphaproteobacteria</taxon>
        <taxon>Sphingomonadales</taxon>
        <taxon>Sphingomonadaceae</taxon>
        <taxon>Novosphingobium</taxon>
    </lineage>
</organism>
<evidence type="ECO:0000259" key="1">
    <source>
        <dbReference type="Pfam" id="PF01636"/>
    </source>
</evidence>
<keyword evidence="3" id="KW-1185">Reference proteome</keyword>
<comment type="caution">
    <text evidence="2">The sequence shown here is derived from an EMBL/GenBank/DDBJ whole genome shotgun (WGS) entry which is preliminary data.</text>
</comment>
<sequence length="350" mass="39620">MSDQIVAPRTRDLSEMAEQVIPWLESKLPGATNLKIANMDYPRGAGRSHETILFDASWSAGGKDHSEGYVIRVKPDANQVYPDDLFEEQYRVMRVLHEERIVPVAETIGFEEDPALVGAPFFVMKKLTGRVAVTFPPYRETGWVAEATPAQRRRFWEGGVRNLALTQKTPLDKVQFLAGLPGQESGLTGLDQEWDKYDRFVEWISPEKRWPVLDAAREALKARWPKNQPEGLVWGDARIGNMMFDDNFDVVAVMDWEQASLGGALHDLAWWLQMSAFAHEATADKPLLDGMGTREETIALWREITGIAVDDLDWYLDFTLFKTSCLSVSTSKIWGWPEPDHAALKDRLGL</sequence>
<dbReference type="PANTHER" id="PTHR21310">
    <property type="entry name" value="AMINOGLYCOSIDE PHOSPHOTRANSFERASE-RELATED-RELATED"/>
    <property type="match status" value="1"/>
</dbReference>
<evidence type="ECO:0000313" key="3">
    <source>
        <dbReference type="Proteomes" id="UP001361239"/>
    </source>
</evidence>
<dbReference type="InterPro" id="IPR002575">
    <property type="entry name" value="Aminoglycoside_PTrfase"/>
</dbReference>
<evidence type="ECO:0000313" key="2">
    <source>
        <dbReference type="EMBL" id="MEJ5978194.1"/>
    </source>
</evidence>
<dbReference type="InterPro" id="IPR051678">
    <property type="entry name" value="AGP_Transferase"/>
</dbReference>
<dbReference type="Gene3D" id="3.90.1200.10">
    <property type="match status" value="1"/>
</dbReference>
<gene>
    <name evidence="2" type="ORF">WG901_16190</name>
</gene>
<dbReference type="InterPro" id="IPR011009">
    <property type="entry name" value="Kinase-like_dom_sf"/>
</dbReference>
<reference evidence="2 3" key="1">
    <citation type="submission" date="2024-03" db="EMBL/GenBank/DDBJ databases">
        <authorList>
            <person name="Jo J.-H."/>
        </authorList>
    </citation>
    <scope>NUCLEOTIDE SEQUENCE [LARGE SCALE GENOMIC DNA]</scope>
    <source>
        <strain evidence="2 3">PS1R-30</strain>
    </source>
</reference>
<dbReference type="InterPro" id="IPR041726">
    <property type="entry name" value="ACAD10_11_N"/>
</dbReference>
<feature type="domain" description="Aminoglycoside phosphotransferase" evidence="1">
    <location>
        <begin position="65"/>
        <end position="285"/>
    </location>
</feature>
<dbReference type="EMBL" id="JBBHJZ010000003">
    <property type="protein sequence ID" value="MEJ5978194.1"/>
    <property type="molecule type" value="Genomic_DNA"/>
</dbReference>
<dbReference type="CDD" id="cd05154">
    <property type="entry name" value="ACAD10_11_N-like"/>
    <property type="match status" value="1"/>
</dbReference>
<dbReference type="RefSeq" id="WP_339588131.1">
    <property type="nucleotide sequence ID" value="NZ_JBBHJZ010000003.1"/>
</dbReference>
<dbReference type="Gene3D" id="3.30.200.20">
    <property type="entry name" value="Phosphorylase Kinase, domain 1"/>
    <property type="match status" value="1"/>
</dbReference>
<name>A0ABU8RYN5_9SPHN</name>
<proteinExistence type="predicted"/>
<dbReference type="PANTHER" id="PTHR21310:SF40">
    <property type="entry name" value="AMINOGLYCOSIDE PHOSPHOTRANSFERASE DOMAIN-CONTAINING PROTEIN-RELATED"/>
    <property type="match status" value="1"/>
</dbReference>
<accession>A0ABU8RYN5</accession>
<dbReference type="SUPFAM" id="SSF56112">
    <property type="entry name" value="Protein kinase-like (PK-like)"/>
    <property type="match status" value="1"/>
</dbReference>
<dbReference type="Proteomes" id="UP001361239">
    <property type="component" value="Unassembled WGS sequence"/>
</dbReference>
<protein>
    <submittedName>
        <fullName evidence="2">Phosphotransferase family protein</fullName>
    </submittedName>
</protein>
<dbReference type="Pfam" id="PF01636">
    <property type="entry name" value="APH"/>
    <property type="match status" value="1"/>
</dbReference>